<keyword evidence="2" id="KW-0732">Signal</keyword>
<keyword evidence="1" id="KW-0472">Membrane</keyword>
<feature type="chain" id="PRO_5007284438" description="Secreted protein" evidence="2">
    <location>
        <begin position="18"/>
        <end position="154"/>
    </location>
</feature>
<evidence type="ECO:0000256" key="2">
    <source>
        <dbReference type="SAM" id="SignalP"/>
    </source>
</evidence>
<feature type="transmembrane region" description="Helical" evidence="1">
    <location>
        <begin position="31"/>
        <end position="51"/>
    </location>
</feature>
<dbReference type="AlphaFoldDB" id="A0A131Y9Y3"/>
<accession>A0A131Y9Y3</accession>
<protein>
    <recommendedName>
        <fullName evidence="4">Secreted protein</fullName>
    </recommendedName>
</protein>
<dbReference type="EMBL" id="GEDV01012424">
    <property type="protein sequence ID" value="JAP76133.1"/>
    <property type="molecule type" value="Transcribed_RNA"/>
</dbReference>
<feature type="transmembrane region" description="Helical" evidence="1">
    <location>
        <begin position="63"/>
        <end position="86"/>
    </location>
</feature>
<evidence type="ECO:0008006" key="4">
    <source>
        <dbReference type="Google" id="ProtNLM"/>
    </source>
</evidence>
<evidence type="ECO:0000313" key="3">
    <source>
        <dbReference type="EMBL" id="JAP76133.1"/>
    </source>
</evidence>
<reference evidence="3" key="1">
    <citation type="journal article" date="2016" name="Ticks Tick Borne Dis.">
        <title>De novo assembly and annotation of the salivary gland transcriptome of Rhipicephalus appendiculatus male and female ticks during blood feeding.</title>
        <authorList>
            <person name="de Castro M.H."/>
            <person name="de Klerk D."/>
            <person name="Pienaar R."/>
            <person name="Latif A.A."/>
            <person name="Rees D.J."/>
            <person name="Mans B.J."/>
        </authorList>
    </citation>
    <scope>NUCLEOTIDE SEQUENCE</scope>
    <source>
        <tissue evidence="3">Salivary glands</tissue>
    </source>
</reference>
<keyword evidence="1" id="KW-0812">Transmembrane</keyword>
<feature type="signal peptide" evidence="2">
    <location>
        <begin position="1"/>
        <end position="17"/>
    </location>
</feature>
<evidence type="ECO:0000256" key="1">
    <source>
        <dbReference type="SAM" id="Phobius"/>
    </source>
</evidence>
<organism evidence="3">
    <name type="scientific">Rhipicephalus appendiculatus</name>
    <name type="common">Brown ear tick</name>
    <dbReference type="NCBI Taxonomy" id="34631"/>
    <lineage>
        <taxon>Eukaryota</taxon>
        <taxon>Metazoa</taxon>
        <taxon>Ecdysozoa</taxon>
        <taxon>Arthropoda</taxon>
        <taxon>Chelicerata</taxon>
        <taxon>Arachnida</taxon>
        <taxon>Acari</taxon>
        <taxon>Parasitiformes</taxon>
        <taxon>Ixodida</taxon>
        <taxon>Ixodoidea</taxon>
        <taxon>Ixodidae</taxon>
        <taxon>Rhipicephalinae</taxon>
        <taxon>Rhipicephalus</taxon>
        <taxon>Rhipicephalus</taxon>
    </lineage>
</organism>
<name>A0A131Y9Y3_RHIAP</name>
<keyword evidence="1" id="KW-1133">Transmembrane helix</keyword>
<sequence length="154" mass="17586">MLVAGFSHCVLLLRVESQLNATCTLPVTSKFFQVFGFCSCPSQISWLVWLTKTVHSFLPFREFASIVVFHKFSIYGTVVKLIRIFYSHVANYHYVHAAFHVSSLWHLVLALLLSLVEQICQMLIAIQLHSSVIARSVSVLLRCSLCRTLIFTFF</sequence>
<feature type="transmembrane region" description="Helical" evidence="1">
    <location>
        <begin position="92"/>
        <end position="116"/>
    </location>
</feature>
<proteinExistence type="predicted"/>